<gene>
    <name evidence="2" type="ORF">CPELLU_LOCUS20893</name>
</gene>
<evidence type="ECO:0000313" key="2">
    <source>
        <dbReference type="EMBL" id="CAG8832778.1"/>
    </source>
</evidence>
<feature type="non-terminal residue" evidence="2">
    <location>
        <position position="1"/>
    </location>
</feature>
<feature type="non-terminal residue" evidence="2">
    <location>
        <position position="54"/>
    </location>
</feature>
<accession>A0A9N9PKY7</accession>
<reference evidence="2" key="1">
    <citation type="submission" date="2021-06" db="EMBL/GenBank/DDBJ databases">
        <authorList>
            <person name="Kallberg Y."/>
            <person name="Tangrot J."/>
            <person name="Rosling A."/>
        </authorList>
    </citation>
    <scope>NUCLEOTIDE SEQUENCE</scope>
    <source>
        <strain evidence="2">FL966</strain>
    </source>
</reference>
<keyword evidence="1" id="KW-0812">Transmembrane</keyword>
<name>A0A9N9PKY7_9GLOM</name>
<organism evidence="2 3">
    <name type="scientific">Cetraspora pellucida</name>
    <dbReference type="NCBI Taxonomy" id="1433469"/>
    <lineage>
        <taxon>Eukaryota</taxon>
        <taxon>Fungi</taxon>
        <taxon>Fungi incertae sedis</taxon>
        <taxon>Mucoromycota</taxon>
        <taxon>Glomeromycotina</taxon>
        <taxon>Glomeromycetes</taxon>
        <taxon>Diversisporales</taxon>
        <taxon>Gigasporaceae</taxon>
        <taxon>Cetraspora</taxon>
    </lineage>
</organism>
<evidence type="ECO:0000256" key="1">
    <source>
        <dbReference type="SAM" id="Phobius"/>
    </source>
</evidence>
<sequence length="54" mass="6033">NSSDEKPDSNHELNIDLADLVYTAPPSPPPVYQSLVIPLPLHYLSILLILLPIW</sequence>
<protein>
    <submittedName>
        <fullName evidence="2">1697_t:CDS:1</fullName>
    </submittedName>
</protein>
<comment type="caution">
    <text evidence="2">The sequence shown here is derived from an EMBL/GenBank/DDBJ whole genome shotgun (WGS) entry which is preliminary data.</text>
</comment>
<feature type="transmembrane region" description="Helical" evidence="1">
    <location>
        <begin position="31"/>
        <end position="51"/>
    </location>
</feature>
<keyword evidence="3" id="KW-1185">Reference proteome</keyword>
<dbReference type="AlphaFoldDB" id="A0A9N9PKY7"/>
<keyword evidence="1" id="KW-0472">Membrane</keyword>
<proteinExistence type="predicted"/>
<keyword evidence="1" id="KW-1133">Transmembrane helix</keyword>
<dbReference type="Proteomes" id="UP000789759">
    <property type="component" value="Unassembled WGS sequence"/>
</dbReference>
<dbReference type="EMBL" id="CAJVQA010069192">
    <property type="protein sequence ID" value="CAG8832778.1"/>
    <property type="molecule type" value="Genomic_DNA"/>
</dbReference>
<evidence type="ECO:0000313" key="3">
    <source>
        <dbReference type="Proteomes" id="UP000789759"/>
    </source>
</evidence>